<dbReference type="Gene3D" id="3.40.50.150">
    <property type="entry name" value="Vaccinia Virus protein VP39"/>
    <property type="match status" value="1"/>
</dbReference>
<evidence type="ECO:0000259" key="1">
    <source>
        <dbReference type="Pfam" id="PF13649"/>
    </source>
</evidence>
<dbReference type="AlphaFoldDB" id="A0A9N9G5S4"/>
<dbReference type="EMBL" id="CAJVPL010001771">
    <property type="protein sequence ID" value="CAG8586863.1"/>
    <property type="molecule type" value="Genomic_DNA"/>
</dbReference>
<gene>
    <name evidence="2" type="ORF">AGERDE_LOCUS8411</name>
</gene>
<dbReference type="SUPFAM" id="SSF53335">
    <property type="entry name" value="S-adenosyl-L-methionine-dependent methyltransferases"/>
    <property type="match status" value="1"/>
</dbReference>
<dbReference type="OrthoDB" id="5538558at2759"/>
<dbReference type="GO" id="GO:0008168">
    <property type="term" value="F:methyltransferase activity"/>
    <property type="evidence" value="ECO:0007669"/>
    <property type="project" value="TreeGrafter"/>
</dbReference>
<organism evidence="2 3">
    <name type="scientific">Ambispora gerdemannii</name>
    <dbReference type="NCBI Taxonomy" id="144530"/>
    <lineage>
        <taxon>Eukaryota</taxon>
        <taxon>Fungi</taxon>
        <taxon>Fungi incertae sedis</taxon>
        <taxon>Mucoromycota</taxon>
        <taxon>Glomeromycotina</taxon>
        <taxon>Glomeromycetes</taxon>
        <taxon>Archaeosporales</taxon>
        <taxon>Ambisporaceae</taxon>
        <taxon>Ambispora</taxon>
    </lineage>
</organism>
<name>A0A9N9G5S4_9GLOM</name>
<dbReference type="InterPro" id="IPR029063">
    <property type="entry name" value="SAM-dependent_MTases_sf"/>
</dbReference>
<dbReference type="PANTHER" id="PTHR43591:SF105">
    <property type="entry name" value="METHYLTRANSFERASE DOMAIN-CONTAINING PROTEIN-RELATED"/>
    <property type="match status" value="1"/>
</dbReference>
<evidence type="ECO:0000313" key="2">
    <source>
        <dbReference type="EMBL" id="CAG8586863.1"/>
    </source>
</evidence>
<dbReference type="PANTHER" id="PTHR43591">
    <property type="entry name" value="METHYLTRANSFERASE"/>
    <property type="match status" value="1"/>
</dbReference>
<dbReference type="CDD" id="cd02440">
    <property type="entry name" value="AdoMet_MTases"/>
    <property type="match status" value="1"/>
</dbReference>
<keyword evidence="3" id="KW-1185">Reference proteome</keyword>
<feature type="domain" description="Methyltransferase" evidence="1">
    <location>
        <begin position="41"/>
        <end position="132"/>
    </location>
</feature>
<dbReference type="InterPro" id="IPR041698">
    <property type="entry name" value="Methyltransf_25"/>
</dbReference>
<sequence>MKWGQSYIDRSQEQQHFLRAVWDGNFLSPVREALTAGGAKVLDVCCGSGVWVCDNASDFKNAKFFGFDIVQRLPNERPRNVEFQVADVLQRFPFDDDYFDFVYIQFITLWFTEQQIIDNILPECVRVLKPGGWIEISDSYAHLYTKGQLGTILNSYFTQQQQKRDFNPFLGNHLEFFLQKTGNLQNIRKKEMELTIPNLNLIGNGMGDIACKMFAEIGIKSGMELGLLKESDSEKIIIDCMREAHEKRAYFKLFRVYAEKTHEKKRLWDY</sequence>
<proteinExistence type="predicted"/>
<dbReference type="Pfam" id="PF13649">
    <property type="entry name" value="Methyltransf_25"/>
    <property type="match status" value="1"/>
</dbReference>
<evidence type="ECO:0000313" key="3">
    <source>
        <dbReference type="Proteomes" id="UP000789831"/>
    </source>
</evidence>
<protein>
    <submittedName>
        <fullName evidence="2">12286_t:CDS:1</fullName>
    </submittedName>
</protein>
<dbReference type="Proteomes" id="UP000789831">
    <property type="component" value="Unassembled WGS sequence"/>
</dbReference>
<accession>A0A9N9G5S4</accession>
<reference evidence="2" key="1">
    <citation type="submission" date="2021-06" db="EMBL/GenBank/DDBJ databases">
        <authorList>
            <person name="Kallberg Y."/>
            <person name="Tangrot J."/>
            <person name="Rosling A."/>
        </authorList>
    </citation>
    <scope>NUCLEOTIDE SEQUENCE</scope>
    <source>
        <strain evidence="2">MT106</strain>
    </source>
</reference>
<comment type="caution">
    <text evidence="2">The sequence shown here is derived from an EMBL/GenBank/DDBJ whole genome shotgun (WGS) entry which is preliminary data.</text>
</comment>